<dbReference type="GO" id="GO:0005739">
    <property type="term" value="C:mitochondrion"/>
    <property type="evidence" value="ECO:0007669"/>
    <property type="project" value="TreeGrafter"/>
</dbReference>
<dbReference type="Pfam" id="PF00929">
    <property type="entry name" value="RNase_T"/>
    <property type="match status" value="1"/>
</dbReference>
<gene>
    <name evidence="6" type="ORF">QE152_g643</name>
</gene>
<dbReference type="PANTHER" id="PTHR11046">
    <property type="entry name" value="OLIGORIBONUCLEASE, MITOCHONDRIAL"/>
    <property type="match status" value="1"/>
</dbReference>
<evidence type="ECO:0000256" key="2">
    <source>
        <dbReference type="ARBA" id="ARBA00022722"/>
    </source>
</evidence>
<dbReference type="GO" id="GO:0000175">
    <property type="term" value="F:3'-5'-RNA exonuclease activity"/>
    <property type="evidence" value="ECO:0007669"/>
    <property type="project" value="InterPro"/>
</dbReference>
<keyword evidence="4 6" id="KW-0269">Exonuclease</keyword>
<dbReference type="InterPro" id="IPR013520">
    <property type="entry name" value="Ribonucl_H"/>
</dbReference>
<organism evidence="6 7">
    <name type="scientific">Popillia japonica</name>
    <name type="common">Japanese beetle</name>
    <dbReference type="NCBI Taxonomy" id="7064"/>
    <lineage>
        <taxon>Eukaryota</taxon>
        <taxon>Metazoa</taxon>
        <taxon>Ecdysozoa</taxon>
        <taxon>Arthropoda</taxon>
        <taxon>Hexapoda</taxon>
        <taxon>Insecta</taxon>
        <taxon>Pterygota</taxon>
        <taxon>Neoptera</taxon>
        <taxon>Endopterygota</taxon>
        <taxon>Coleoptera</taxon>
        <taxon>Polyphaga</taxon>
        <taxon>Scarabaeiformia</taxon>
        <taxon>Scarabaeidae</taxon>
        <taxon>Rutelinae</taxon>
        <taxon>Popillia</taxon>
    </lineage>
</organism>
<reference evidence="6 7" key="1">
    <citation type="journal article" date="2024" name="BMC Genomics">
        <title>De novo assembly and annotation of Popillia japonica's genome with initial clues to its potential as an invasive pest.</title>
        <authorList>
            <person name="Cucini C."/>
            <person name="Boschi S."/>
            <person name="Funari R."/>
            <person name="Cardaioli E."/>
            <person name="Iannotti N."/>
            <person name="Marturano G."/>
            <person name="Paoli F."/>
            <person name="Bruttini M."/>
            <person name="Carapelli A."/>
            <person name="Frati F."/>
            <person name="Nardi F."/>
        </authorList>
    </citation>
    <scope>NUCLEOTIDE SEQUENCE [LARGE SCALE GENOMIC DNA]</scope>
    <source>
        <strain evidence="6">DMR45628</strain>
    </source>
</reference>
<dbReference type="SUPFAM" id="SSF53098">
    <property type="entry name" value="Ribonuclease H-like"/>
    <property type="match status" value="1"/>
</dbReference>
<name>A0AAW1NJB2_POPJA</name>
<feature type="domain" description="Exonuclease" evidence="5">
    <location>
        <begin position="29"/>
        <end position="216"/>
    </location>
</feature>
<comment type="caution">
    <text evidence="6">The sequence shown here is derived from an EMBL/GenBank/DDBJ whole genome shotgun (WGS) entry which is preliminary data.</text>
</comment>
<dbReference type="EMBL" id="JASPKY010000003">
    <property type="protein sequence ID" value="KAK9758735.1"/>
    <property type="molecule type" value="Genomic_DNA"/>
</dbReference>
<comment type="similarity">
    <text evidence="1">Belongs to the oligoribonuclease family.</text>
</comment>
<keyword evidence="3" id="KW-0378">Hydrolase</keyword>
<keyword evidence="2" id="KW-0540">Nuclease</keyword>
<dbReference type="Proteomes" id="UP001458880">
    <property type="component" value="Unassembled WGS sequence"/>
</dbReference>
<protein>
    <submittedName>
        <fullName evidence="6">Exonuclease</fullName>
    </submittedName>
</protein>
<keyword evidence="7" id="KW-1185">Reference proteome</keyword>
<dbReference type="CDD" id="cd06135">
    <property type="entry name" value="Orn"/>
    <property type="match status" value="1"/>
</dbReference>
<dbReference type="InterPro" id="IPR012337">
    <property type="entry name" value="RNaseH-like_sf"/>
</dbReference>
<dbReference type="PANTHER" id="PTHR11046:SF0">
    <property type="entry name" value="OLIGORIBONUCLEASE, MITOCHONDRIAL"/>
    <property type="match status" value="1"/>
</dbReference>
<dbReference type="InterPro" id="IPR022894">
    <property type="entry name" value="Oligoribonuclease"/>
</dbReference>
<evidence type="ECO:0000256" key="3">
    <source>
        <dbReference type="ARBA" id="ARBA00022801"/>
    </source>
</evidence>
<dbReference type="Gene3D" id="3.30.420.10">
    <property type="entry name" value="Ribonuclease H-like superfamily/Ribonuclease H"/>
    <property type="match status" value="2"/>
</dbReference>
<dbReference type="SMART" id="SM00479">
    <property type="entry name" value="EXOIII"/>
    <property type="match status" value="1"/>
</dbReference>
<dbReference type="GO" id="GO:0003676">
    <property type="term" value="F:nucleic acid binding"/>
    <property type="evidence" value="ECO:0007669"/>
    <property type="project" value="InterPro"/>
</dbReference>
<proteinExistence type="inferred from homology"/>
<dbReference type="InterPro" id="IPR036397">
    <property type="entry name" value="RNaseH_sf"/>
</dbReference>
<evidence type="ECO:0000256" key="1">
    <source>
        <dbReference type="ARBA" id="ARBA00009921"/>
    </source>
</evidence>
<dbReference type="AlphaFoldDB" id="A0AAW1NJB2"/>
<accession>A0AAW1NJB2</accession>
<evidence type="ECO:0000259" key="5">
    <source>
        <dbReference type="SMART" id="SM00479"/>
    </source>
</evidence>
<evidence type="ECO:0000313" key="7">
    <source>
        <dbReference type="Proteomes" id="UP001458880"/>
    </source>
</evidence>
<evidence type="ECO:0000256" key="4">
    <source>
        <dbReference type="ARBA" id="ARBA00022839"/>
    </source>
</evidence>
<dbReference type="NCBIfam" id="NF003765">
    <property type="entry name" value="PRK05359.1"/>
    <property type="match status" value="1"/>
</dbReference>
<sequence length="219" mass="25606">MYTRIFNSIRTQVLTKNMSTAHLDLEVNRLVWIDLEMTGLDIIKDKIMELACLITDSNLNIIAEAPRIVIQQPSLLLDNMDEWCTKQHGKSGLTEECRNSNITLAKAEETVLKFLKSHVTEKASPIAGNSVYMDRMFLKMYMPSVNEYLHYRIIDVSSIKELCRRWNNISSIKELCRRWNNDLYKQAPKKEFAHRALDDIKESVAELKYYKDCFFKTKT</sequence>
<evidence type="ECO:0000313" key="6">
    <source>
        <dbReference type="EMBL" id="KAK9758735.1"/>
    </source>
</evidence>